<dbReference type="EMBL" id="JTDF01005507">
    <property type="protein sequence ID" value="KAF8566164.1"/>
    <property type="molecule type" value="Genomic_DNA"/>
</dbReference>
<sequence>MAKMIEGDLRRLEAEQSNAHVARLTAFLPDSFLRRGGDYDALLTVLLIDRMAAKTDLLATHITERYPLPSCIPGQNKPPTGVGLSETIPTDQQNLSSTINDIRLPGSAAPLPPMTKSRSEFYSFITCLVFLLRCWSALLIQYKQILSGCGVDLFVKLGSLYTEMASHEQSIDSLLELTRKDQLDENTSLEPLMGSIAYFVQLRSVHLVNEPLLDCSTRLGNFVRCVLTAADALATNATALMILTGQQLTPLEEAASDAAASVGGPVGLGITIGDEPVPSPASTGSPGGLLGLLKEIVRFSTIMRITARRIRRRLPKDNSTQPLSFNTDVAATLDKAVSLLNDVVSTLRETTRKTGKLTAHQLEDSRDLKPNVVFSECLVEAFKEIFTKNGNKADGSSPDVCLRACLSQARELITKVTVAMDNGEYDFDGTKQPKLQEPCTLRAIAYKQSQAELEASRAKVEAKEEEVRELQMTLKARATELSEMSVRVGLAEKRLENAGRGNEEKISRLEQKLEQMDAQQKRNDREHEQTVDALQADIEALEQEKAELKEKLKSLSKKVLFDGLIRSPIATSSSPTRQSPTLGSKDSSKDLLTEAAGMRGAPRDLALWTSEIDALREIVRQLSAENSRLRGEKMLLQMKSLKPLKRPARRSASTLGDSTEGEPDNKQTSGKSCSIQKVNRQLAELQQKLYGVLSYPKVVLLPQVHGKGDVTSPPVTDENSGQTVPNAIPLSASSQLIRQATYLVKLREEFEQLQASAKEAMRTDYPQAFVNADFTCFPSSRMQTILASTSPAPGDRLVSRLIFPGATGQSVETLRIAMPSTQITALKSHLLSLS</sequence>
<protein>
    <recommendedName>
        <fullName evidence="3">Dynein associated protein domain-containing protein</fullName>
    </recommendedName>
</protein>
<feature type="region of interest" description="Disordered" evidence="2">
    <location>
        <begin position="638"/>
        <end position="673"/>
    </location>
</feature>
<feature type="coiled-coil region" evidence="1">
    <location>
        <begin position="605"/>
        <end position="632"/>
    </location>
</feature>
<feature type="compositionally biased region" description="Polar residues" evidence="2">
    <location>
        <begin position="569"/>
        <end position="585"/>
    </location>
</feature>
<feature type="coiled-coil region" evidence="1">
    <location>
        <begin position="446"/>
        <end position="558"/>
    </location>
</feature>
<comment type="caution">
    <text evidence="4">The sequence shown here is derived from an EMBL/GenBank/DDBJ whole genome shotgun (WGS) entry which is preliminary data.</text>
</comment>
<keyword evidence="5" id="KW-1185">Reference proteome</keyword>
<accession>A0A8T0DGV7</accession>
<keyword evidence="1" id="KW-0175">Coiled coil</keyword>
<dbReference type="AlphaFoldDB" id="A0A8T0DGV7"/>
<name>A0A8T0DGV7_9TREM</name>
<evidence type="ECO:0000259" key="3">
    <source>
        <dbReference type="Pfam" id="PF12455"/>
    </source>
</evidence>
<evidence type="ECO:0000256" key="2">
    <source>
        <dbReference type="SAM" id="MobiDB-lite"/>
    </source>
</evidence>
<proteinExistence type="predicted"/>
<evidence type="ECO:0000313" key="5">
    <source>
        <dbReference type="Proteomes" id="UP000699462"/>
    </source>
</evidence>
<feature type="domain" description="Dynein associated protein" evidence="3">
    <location>
        <begin position="2"/>
        <end position="248"/>
    </location>
</feature>
<feature type="region of interest" description="Disordered" evidence="2">
    <location>
        <begin position="569"/>
        <end position="589"/>
    </location>
</feature>
<reference evidence="4 5" key="1">
    <citation type="submission" date="2019-07" db="EMBL/GenBank/DDBJ databases">
        <title>Annotation for the trematode Paragonimus westermani.</title>
        <authorList>
            <person name="Choi Y.-J."/>
        </authorList>
    </citation>
    <scope>NUCLEOTIDE SEQUENCE [LARGE SCALE GENOMIC DNA]</scope>
    <source>
        <strain evidence="4">180907_Pwestermani</strain>
    </source>
</reference>
<evidence type="ECO:0000313" key="4">
    <source>
        <dbReference type="EMBL" id="KAF8566164.1"/>
    </source>
</evidence>
<dbReference type="Proteomes" id="UP000699462">
    <property type="component" value="Unassembled WGS sequence"/>
</dbReference>
<organism evidence="4 5">
    <name type="scientific">Paragonimus westermani</name>
    <dbReference type="NCBI Taxonomy" id="34504"/>
    <lineage>
        <taxon>Eukaryota</taxon>
        <taxon>Metazoa</taxon>
        <taxon>Spiralia</taxon>
        <taxon>Lophotrochozoa</taxon>
        <taxon>Platyhelminthes</taxon>
        <taxon>Trematoda</taxon>
        <taxon>Digenea</taxon>
        <taxon>Plagiorchiida</taxon>
        <taxon>Troglotremata</taxon>
        <taxon>Troglotrematidae</taxon>
        <taxon>Paragonimus</taxon>
    </lineage>
</organism>
<dbReference type="InterPro" id="IPR022157">
    <property type="entry name" value="Dynactin"/>
</dbReference>
<dbReference type="OrthoDB" id="2130750at2759"/>
<evidence type="ECO:0000256" key="1">
    <source>
        <dbReference type="SAM" id="Coils"/>
    </source>
</evidence>
<dbReference type="Pfam" id="PF12455">
    <property type="entry name" value="Dynactin"/>
    <property type="match status" value="1"/>
</dbReference>
<gene>
    <name evidence="4" type="ORF">P879_10041</name>
</gene>